<evidence type="ECO:0000313" key="2">
    <source>
        <dbReference type="WBParaSite" id="nRc.2.0.1.t23044-RA"/>
    </source>
</evidence>
<name>A0A915J994_ROMCU</name>
<dbReference type="WBParaSite" id="nRc.2.0.1.t23044-RA">
    <property type="protein sequence ID" value="nRc.2.0.1.t23044-RA"/>
    <property type="gene ID" value="nRc.2.0.1.g23044"/>
</dbReference>
<dbReference type="Proteomes" id="UP000887565">
    <property type="component" value="Unplaced"/>
</dbReference>
<accession>A0A915J994</accession>
<organism evidence="1 2">
    <name type="scientific">Romanomermis culicivorax</name>
    <name type="common">Nematode worm</name>
    <dbReference type="NCBI Taxonomy" id="13658"/>
    <lineage>
        <taxon>Eukaryota</taxon>
        <taxon>Metazoa</taxon>
        <taxon>Ecdysozoa</taxon>
        <taxon>Nematoda</taxon>
        <taxon>Enoplea</taxon>
        <taxon>Dorylaimia</taxon>
        <taxon>Mermithida</taxon>
        <taxon>Mermithoidea</taxon>
        <taxon>Mermithidae</taxon>
        <taxon>Romanomermis</taxon>
    </lineage>
</organism>
<dbReference type="AlphaFoldDB" id="A0A915J994"/>
<sequence>MQQFQQQAALQSQRCDTNLRFTQIYPEDSEDDPESNWPANLINAVTTRSMGREAERKDQAIVA</sequence>
<keyword evidence="1" id="KW-1185">Reference proteome</keyword>
<evidence type="ECO:0000313" key="1">
    <source>
        <dbReference type="Proteomes" id="UP000887565"/>
    </source>
</evidence>
<protein>
    <submittedName>
        <fullName evidence="2">Uncharacterized protein</fullName>
    </submittedName>
</protein>
<proteinExistence type="predicted"/>
<reference evidence="2" key="1">
    <citation type="submission" date="2022-11" db="UniProtKB">
        <authorList>
            <consortium name="WormBaseParasite"/>
        </authorList>
    </citation>
    <scope>IDENTIFICATION</scope>
</reference>